<organism evidence="2 3">
    <name type="scientific">Luteolibacter flavescens</name>
    <dbReference type="NCBI Taxonomy" id="1859460"/>
    <lineage>
        <taxon>Bacteria</taxon>
        <taxon>Pseudomonadati</taxon>
        <taxon>Verrucomicrobiota</taxon>
        <taxon>Verrucomicrobiia</taxon>
        <taxon>Verrucomicrobiales</taxon>
        <taxon>Verrucomicrobiaceae</taxon>
        <taxon>Luteolibacter</taxon>
    </lineage>
</organism>
<reference evidence="2 3" key="1">
    <citation type="submission" date="2022-10" db="EMBL/GenBank/DDBJ databases">
        <title>Luteolibacter flavescens strain MCCC 1K03193, whole genome shotgun sequencing project.</title>
        <authorList>
            <person name="Zhao G."/>
            <person name="Shen L."/>
        </authorList>
    </citation>
    <scope>NUCLEOTIDE SEQUENCE [LARGE SCALE GENOMIC DNA]</scope>
    <source>
        <strain evidence="2 3">MCCC 1K03193</strain>
    </source>
</reference>
<accession>A0ABT3FTX2</accession>
<feature type="compositionally biased region" description="Basic and acidic residues" evidence="1">
    <location>
        <begin position="55"/>
        <end position="67"/>
    </location>
</feature>
<protein>
    <submittedName>
        <fullName evidence="2">HEAT repeat domain-containing protein</fullName>
    </submittedName>
</protein>
<name>A0ABT3FTX2_9BACT</name>
<gene>
    <name evidence="2" type="ORF">OKA04_19950</name>
</gene>
<feature type="region of interest" description="Disordered" evidence="1">
    <location>
        <begin position="48"/>
        <end position="67"/>
    </location>
</feature>
<proteinExistence type="predicted"/>
<dbReference type="Gene3D" id="1.25.10.10">
    <property type="entry name" value="Leucine-rich Repeat Variant"/>
    <property type="match status" value="1"/>
</dbReference>
<evidence type="ECO:0000313" key="2">
    <source>
        <dbReference type="EMBL" id="MCW1887022.1"/>
    </source>
</evidence>
<sequence length="322" mass="35738">MMLERAKRFWRERRLMLLAAGCVLAAGSLWLLRENVFRGGATPPSMVRSLPLTDLHPRESSESNRGEILRPDLTSALGLSGELTTNVRTRELMTIRGQLSPDELEELLRALLVTPGKGDSIAAMSTWFHEVANVLHRQPVDLQVFSEVLATVARDVNRDATTRDYALQHLRRAWESAGENNSLRRAIEATFEELLAARGALYPTALLSLHLLDPDQRSGMDLSTMNFEVRSILTDDVDTGDASVRSRMVACRISGERGMDDMRVPLLKLAKNESAHALERMSAIAALGRIGDPSDLDVLRTLTSHDPRIAGALRHLPRPPKN</sequence>
<dbReference type="InterPro" id="IPR011989">
    <property type="entry name" value="ARM-like"/>
</dbReference>
<dbReference type="Pfam" id="PF13646">
    <property type="entry name" value="HEAT_2"/>
    <property type="match status" value="1"/>
</dbReference>
<keyword evidence="3" id="KW-1185">Reference proteome</keyword>
<evidence type="ECO:0000313" key="3">
    <source>
        <dbReference type="Proteomes" id="UP001207930"/>
    </source>
</evidence>
<dbReference type="Proteomes" id="UP001207930">
    <property type="component" value="Unassembled WGS sequence"/>
</dbReference>
<comment type="caution">
    <text evidence="2">The sequence shown here is derived from an EMBL/GenBank/DDBJ whole genome shotgun (WGS) entry which is preliminary data.</text>
</comment>
<dbReference type="RefSeq" id="WP_264502976.1">
    <property type="nucleotide sequence ID" value="NZ_JAPDDS010000014.1"/>
</dbReference>
<evidence type="ECO:0000256" key="1">
    <source>
        <dbReference type="SAM" id="MobiDB-lite"/>
    </source>
</evidence>
<dbReference type="EMBL" id="JAPDDS010000014">
    <property type="protein sequence ID" value="MCW1887022.1"/>
    <property type="molecule type" value="Genomic_DNA"/>
</dbReference>